<feature type="chain" id="PRO_5047196558" evidence="1">
    <location>
        <begin position="22"/>
        <end position="177"/>
    </location>
</feature>
<reference evidence="3" key="1">
    <citation type="submission" date="2024-04" db="EMBL/GenBank/DDBJ databases">
        <title>Phylogenomic analyses of a clade within the roseobacter group suggest taxonomic reassignments of species of the genera Aestuariivita, Citreicella, Loktanella, Nautella, Pelagibaca, Ruegeria, Thalassobius, Thiobacimonas and Tropicibacter, and the proposal o.</title>
        <authorList>
            <person name="Jeon C.O."/>
        </authorList>
    </citation>
    <scope>NUCLEOTIDE SEQUENCE [LARGE SCALE GENOMIC DNA]</scope>
    <source>
        <strain evidence="3">BS5-3</strain>
    </source>
</reference>
<feature type="signal peptide" evidence="1">
    <location>
        <begin position="1"/>
        <end position="21"/>
    </location>
</feature>
<evidence type="ECO:0000313" key="2">
    <source>
        <dbReference type="EMBL" id="WZC48589.1"/>
    </source>
</evidence>
<evidence type="ECO:0000313" key="3">
    <source>
        <dbReference type="Proteomes" id="UP001440612"/>
    </source>
</evidence>
<proteinExistence type="predicted"/>
<dbReference type="RefSeq" id="WP_341366703.1">
    <property type="nucleotide sequence ID" value="NZ_CP150951.2"/>
</dbReference>
<sequence length="177" mass="19108">MKSVLIFVFTVLGVPAMSCHASPPPGGWTEQPVRTAADGSFARDIEEVTLTGIAPVDLGGGMVGQRLIWQRLCRDDQQLLFVDCNQREAAVVDGLVDEERSEGIETSSFIDLIQHPRGALKVDEIGSVAELVQTAKTNGYSVHEISASPDVMDEFLSTYPVFNGCKIHYPNSAGATQ</sequence>
<evidence type="ECO:0000256" key="1">
    <source>
        <dbReference type="SAM" id="SignalP"/>
    </source>
</evidence>
<dbReference type="Proteomes" id="UP001440612">
    <property type="component" value="Chromosome"/>
</dbReference>
<keyword evidence="1" id="KW-0732">Signal</keyword>
<organism evidence="2 3">
    <name type="scientific">Yoonia phaeophyticola</name>
    <dbReference type="NCBI Taxonomy" id="3137369"/>
    <lineage>
        <taxon>Bacteria</taxon>
        <taxon>Pseudomonadati</taxon>
        <taxon>Pseudomonadota</taxon>
        <taxon>Alphaproteobacteria</taxon>
        <taxon>Rhodobacterales</taxon>
        <taxon>Paracoccaceae</taxon>
        <taxon>Yoonia</taxon>
    </lineage>
</organism>
<dbReference type="EMBL" id="CP150951">
    <property type="protein sequence ID" value="WZC48589.1"/>
    <property type="molecule type" value="Genomic_DNA"/>
</dbReference>
<gene>
    <name evidence="2" type="ORF">AABB29_17350</name>
</gene>
<name>A0ABZ2V2E5_9RHOB</name>
<protein>
    <submittedName>
        <fullName evidence="2">Uncharacterized protein</fullName>
    </submittedName>
</protein>
<keyword evidence="3" id="KW-1185">Reference proteome</keyword>
<accession>A0ABZ2V2E5</accession>